<dbReference type="PANTHER" id="PTHR12935">
    <property type="entry name" value="GAMMA-GLUTAMYLCYCLOTRANSFERASE"/>
    <property type="match status" value="1"/>
</dbReference>
<feature type="region of interest" description="Disordered" evidence="3">
    <location>
        <begin position="461"/>
        <end position="581"/>
    </location>
</feature>
<accession>A0ABR3Z0E8</accession>
<feature type="compositionally biased region" description="Acidic residues" evidence="3">
    <location>
        <begin position="523"/>
        <end position="536"/>
    </location>
</feature>
<dbReference type="InterPro" id="IPR017939">
    <property type="entry name" value="G-Glutamylcylcotransferase"/>
</dbReference>
<feature type="compositionally biased region" description="Basic and acidic residues" evidence="3">
    <location>
        <begin position="513"/>
        <end position="522"/>
    </location>
</feature>
<dbReference type="SUPFAM" id="SSF110857">
    <property type="entry name" value="Gamma-glutamyl cyclotransferase-like"/>
    <property type="match status" value="1"/>
</dbReference>
<dbReference type="Gene3D" id="3.10.490.10">
    <property type="entry name" value="Gamma-glutamyl cyclotransferase-like"/>
    <property type="match status" value="1"/>
</dbReference>
<proteinExistence type="predicted"/>
<evidence type="ECO:0000313" key="5">
    <source>
        <dbReference type="Proteomes" id="UP001583186"/>
    </source>
</evidence>
<feature type="compositionally biased region" description="Basic and acidic residues" evidence="3">
    <location>
        <begin position="331"/>
        <end position="353"/>
    </location>
</feature>
<feature type="compositionally biased region" description="Polar residues" evidence="3">
    <location>
        <begin position="633"/>
        <end position="642"/>
    </location>
</feature>
<feature type="compositionally biased region" description="Pro residues" evidence="3">
    <location>
        <begin position="563"/>
        <end position="575"/>
    </location>
</feature>
<feature type="region of interest" description="Disordered" evidence="3">
    <location>
        <begin position="618"/>
        <end position="663"/>
    </location>
</feature>
<dbReference type="Proteomes" id="UP001583186">
    <property type="component" value="Unassembled WGS sequence"/>
</dbReference>
<feature type="region of interest" description="Disordered" evidence="3">
    <location>
        <begin position="679"/>
        <end position="801"/>
    </location>
</feature>
<feature type="compositionally biased region" description="Polar residues" evidence="3">
    <location>
        <begin position="401"/>
        <end position="426"/>
    </location>
</feature>
<feature type="compositionally biased region" description="Basic and acidic residues" evidence="3">
    <location>
        <begin position="537"/>
        <end position="556"/>
    </location>
</feature>
<dbReference type="InterPro" id="IPR036568">
    <property type="entry name" value="GGCT-like_sf"/>
</dbReference>
<feature type="compositionally biased region" description="Acidic residues" evidence="3">
    <location>
        <begin position="755"/>
        <end position="772"/>
    </location>
</feature>
<protein>
    <recommendedName>
        <fullName evidence="1">gamma-glutamylcyclotransferase</fullName>
        <ecNumber evidence="1">4.3.2.9</ecNumber>
    </recommendedName>
</protein>
<gene>
    <name evidence="4" type="ORF">Sste5346_006114</name>
</gene>
<name>A0ABR3Z0E8_9PEZI</name>
<organism evidence="4 5">
    <name type="scientific">Sporothrix stenoceras</name>
    <dbReference type="NCBI Taxonomy" id="5173"/>
    <lineage>
        <taxon>Eukaryota</taxon>
        <taxon>Fungi</taxon>
        <taxon>Dikarya</taxon>
        <taxon>Ascomycota</taxon>
        <taxon>Pezizomycotina</taxon>
        <taxon>Sordariomycetes</taxon>
        <taxon>Sordariomycetidae</taxon>
        <taxon>Ophiostomatales</taxon>
        <taxon>Ophiostomataceae</taxon>
        <taxon>Sporothrix</taxon>
    </lineage>
</organism>
<evidence type="ECO:0000256" key="1">
    <source>
        <dbReference type="ARBA" id="ARBA00012346"/>
    </source>
</evidence>
<comment type="caution">
    <text evidence="4">The sequence shown here is derived from an EMBL/GenBank/DDBJ whole genome shotgun (WGS) entry which is preliminary data.</text>
</comment>
<feature type="region of interest" description="Disordered" evidence="3">
    <location>
        <begin position="229"/>
        <end position="272"/>
    </location>
</feature>
<dbReference type="CDD" id="cd06661">
    <property type="entry name" value="GGCT_like"/>
    <property type="match status" value="1"/>
</dbReference>
<reference evidence="4 5" key="1">
    <citation type="journal article" date="2024" name="IMA Fungus">
        <title>IMA Genome - F19 : A genome assembly and annotation guide to empower mycologists, including annotated draft genome sequences of Ceratocystis pirilliformis, Diaporthe australafricana, Fusarium ophioides, Paecilomyces lecythidis, and Sporothrix stenoceras.</title>
        <authorList>
            <person name="Aylward J."/>
            <person name="Wilson A.M."/>
            <person name="Visagie C.M."/>
            <person name="Spraker J."/>
            <person name="Barnes I."/>
            <person name="Buitendag C."/>
            <person name="Ceriani C."/>
            <person name="Del Mar Angel L."/>
            <person name="du Plessis D."/>
            <person name="Fuchs T."/>
            <person name="Gasser K."/>
            <person name="Kramer D."/>
            <person name="Li W."/>
            <person name="Munsamy K."/>
            <person name="Piso A."/>
            <person name="Price J.L."/>
            <person name="Sonnekus B."/>
            <person name="Thomas C."/>
            <person name="van der Nest A."/>
            <person name="van Dijk A."/>
            <person name="van Heerden A."/>
            <person name="van Vuuren N."/>
            <person name="Yilmaz N."/>
            <person name="Duong T.A."/>
            <person name="van der Merwe N.A."/>
            <person name="Wingfield M.J."/>
            <person name="Wingfield B.D."/>
        </authorList>
    </citation>
    <scope>NUCLEOTIDE SEQUENCE [LARGE SCALE GENOMIC DNA]</scope>
    <source>
        <strain evidence="4 5">CMW 5346</strain>
    </source>
</reference>
<dbReference type="PANTHER" id="PTHR12935:SF0">
    <property type="entry name" value="GAMMA-GLUTAMYLCYCLOTRANSFERASE"/>
    <property type="match status" value="1"/>
</dbReference>
<evidence type="ECO:0000313" key="4">
    <source>
        <dbReference type="EMBL" id="KAL1893973.1"/>
    </source>
</evidence>
<feature type="compositionally biased region" description="Low complexity" evidence="3">
    <location>
        <begin position="231"/>
        <end position="243"/>
    </location>
</feature>
<sequence>MADSPPAPTGPAPAYGSPSSLAITTVAPPRPQRTLYFAYGSDMQIAYMARTCPNSRYIGRAVLTDYKWHINGLGFANLTKVKTAHAPGLVFEVDDADKTALEKNKFPLYRSVTIDAELYPAPFCLYRRQATWITKHGGPEAVLEEAYATGRGNDRRASYTERGLLVFISLDVTTDGRPDARYAEAINAAAADAMALGIEPLFFEKIVQQFMPGRMLPYLRVVRRGRQGSVADTGAAATTTPTTDSKLSPVAARQQRAESSRTPSPSSPSPSQATAIIADAVPYAPTAKDRETLAGAAKVIDDAGDLDKFDISQVDIPVWPESERLAAAYAAKERERKEKEKEKEKEKGVKDSKPSGFGETIRTIFNRQRGRRKESNESGEGSGAAAREAREAAGGRRSPLLTGSESGNASGSDDGSTSPTVNTNTAARKRPEIIQTAKGSLYRLQKDPSYYAVAADFPARRNVSASSSATALQGNSATEGAKHSKSQSESSLVDTTTRPPAPKITISRPSRHNTIDRTKWNVDPDDGDEDSTDSEIESEKEKKEAASSSRKTEWRKSRQIVVSPPPRPSRPPPERANPVPSGYVPVYSVAAQKKTAGESVRQVDPAVVGREQTVVPTVGTIRRDTLGRDKTTTEGASGSSSRLAVERKPVKAPGKKRPSTDEVLRMRAAANRAFTAGIIVKNKPSPVEPSEAARKAREVAKEMVDAEREEKAETDTKEIEKTSAPPPPKREAPKGPRAPPTTPPRLPAEKPVKVEEEEDETTETAQENPEETVTEKAEPTQVSAPATRVSTTPLLPRPSPTPAVTVRLPFVPRRPVQRRFGVRQSAAATSTEKEHLLRRPKSFCGAARPLTRFDRFLLQAAEHPHFSEKAWLQVFRQRQQQHSHFAFHAQVHVHTHAHTPRHRMMFAASQTTVVGGAFGGRERRMSF</sequence>
<evidence type="ECO:0000256" key="2">
    <source>
        <dbReference type="ARBA" id="ARBA00023239"/>
    </source>
</evidence>
<keyword evidence="2" id="KW-0456">Lyase</keyword>
<feature type="compositionally biased region" description="Basic and acidic residues" evidence="3">
    <location>
        <begin position="621"/>
        <end position="632"/>
    </location>
</feature>
<evidence type="ECO:0000256" key="3">
    <source>
        <dbReference type="SAM" id="MobiDB-lite"/>
    </source>
</evidence>
<dbReference type="InterPro" id="IPR013024">
    <property type="entry name" value="GGCT-like"/>
</dbReference>
<feature type="compositionally biased region" description="Polar residues" evidence="3">
    <location>
        <begin position="463"/>
        <end position="478"/>
    </location>
</feature>
<feature type="region of interest" description="Disordered" evidence="3">
    <location>
        <begin position="330"/>
        <end position="445"/>
    </location>
</feature>
<keyword evidence="5" id="KW-1185">Reference proteome</keyword>
<feature type="compositionally biased region" description="Pro residues" evidence="3">
    <location>
        <begin position="736"/>
        <end position="746"/>
    </location>
</feature>
<feature type="compositionally biased region" description="Polar residues" evidence="3">
    <location>
        <begin position="487"/>
        <end position="498"/>
    </location>
</feature>
<feature type="compositionally biased region" description="Basic and acidic residues" evidence="3">
    <location>
        <begin position="691"/>
        <end position="721"/>
    </location>
</feature>
<dbReference type="EC" id="4.3.2.9" evidence="1"/>
<dbReference type="EMBL" id="JAWCUI010000035">
    <property type="protein sequence ID" value="KAL1893973.1"/>
    <property type="molecule type" value="Genomic_DNA"/>
</dbReference>